<gene>
    <name evidence="5" type="ORF">FJU11_10465</name>
</gene>
<dbReference type="Pfam" id="PF00990">
    <property type="entry name" value="GGDEF"/>
    <property type="match status" value="1"/>
</dbReference>
<dbReference type="InterPro" id="IPR050469">
    <property type="entry name" value="Diguanylate_Cyclase"/>
</dbReference>
<dbReference type="GO" id="GO:0043709">
    <property type="term" value="P:cell adhesion involved in single-species biofilm formation"/>
    <property type="evidence" value="ECO:0007669"/>
    <property type="project" value="TreeGrafter"/>
</dbReference>
<dbReference type="GO" id="GO:0005886">
    <property type="term" value="C:plasma membrane"/>
    <property type="evidence" value="ECO:0007669"/>
    <property type="project" value="TreeGrafter"/>
</dbReference>
<keyword evidence="3" id="KW-0472">Membrane</keyword>
<feature type="transmembrane region" description="Helical" evidence="3">
    <location>
        <begin position="219"/>
        <end position="240"/>
    </location>
</feature>
<name>A0A506U7U3_9HYPH</name>
<evidence type="ECO:0000313" key="5">
    <source>
        <dbReference type="EMBL" id="TPW27957.1"/>
    </source>
</evidence>
<organism evidence="5 6">
    <name type="scientific">Pararhizobium mangrovi</name>
    <dbReference type="NCBI Taxonomy" id="2590452"/>
    <lineage>
        <taxon>Bacteria</taxon>
        <taxon>Pseudomonadati</taxon>
        <taxon>Pseudomonadota</taxon>
        <taxon>Alphaproteobacteria</taxon>
        <taxon>Hyphomicrobiales</taxon>
        <taxon>Rhizobiaceae</taxon>
        <taxon>Rhizobium/Agrobacterium group</taxon>
        <taxon>Pararhizobium</taxon>
    </lineage>
</organism>
<dbReference type="Proteomes" id="UP000320314">
    <property type="component" value="Unassembled WGS sequence"/>
</dbReference>
<evidence type="ECO:0000259" key="4">
    <source>
        <dbReference type="PROSITE" id="PS50887"/>
    </source>
</evidence>
<dbReference type="InterPro" id="IPR043128">
    <property type="entry name" value="Rev_trsase/Diguanyl_cyclase"/>
</dbReference>
<dbReference type="GO" id="GO:1902201">
    <property type="term" value="P:negative regulation of bacterial-type flagellum-dependent cell motility"/>
    <property type="evidence" value="ECO:0007669"/>
    <property type="project" value="TreeGrafter"/>
</dbReference>
<keyword evidence="6" id="KW-1185">Reference proteome</keyword>
<evidence type="ECO:0000256" key="1">
    <source>
        <dbReference type="ARBA" id="ARBA00012528"/>
    </source>
</evidence>
<dbReference type="Gene3D" id="3.30.70.270">
    <property type="match status" value="1"/>
</dbReference>
<proteinExistence type="predicted"/>
<dbReference type="NCBIfam" id="TIGR00254">
    <property type="entry name" value="GGDEF"/>
    <property type="match status" value="1"/>
</dbReference>
<reference evidence="5 6" key="1">
    <citation type="submission" date="2019-06" db="EMBL/GenBank/DDBJ databases">
        <authorList>
            <person name="Li M."/>
        </authorList>
    </citation>
    <scope>NUCLEOTIDE SEQUENCE [LARGE SCALE GENOMIC DNA]</scope>
    <source>
        <strain evidence="5 6">BGMRC6574</strain>
    </source>
</reference>
<dbReference type="InterPro" id="IPR029787">
    <property type="entry name" value="Nucleotide_cyclase"/>
</dbReference>
<dbReference type="InterPro" id="IPR000160">
    <property type="entry name" value="GGDEF_dom"/>
</dbReference>
<dbReference type="SMART" id="SM00267">
    <property type="entry name" value="GGDEF"/>
    <property type="match status" value="1"/>
</dbReference>
<feature type="transmembrane region" description="Helical" evidence="3">
    <location>
        <begin position="119"/>
        <end position="138"/>
    </location>
</feature>
<accession>A0A506U7U3</accession>
<dbReference type="AlphaFoldDB" id="A0A506U7U3"/>
<dbReference type="PROSITE" id="PS50887">
    <property type="entry name" value="GGDEF"/>
    <property type="match status" value="1"/>
</dbReference>
<dbReference type="PANTHER" id="PTHR45138">
    <property type="entry name" value="REGULATORY COMPONENTS OF SENSORY TRANSDUCTION SYSTEM"/>
    <property type="match status" value="1"/>
</dbReference>
<keyword evidence="3" id="KW-0812">Transmembrane</keyword>
<comment type="caution">
    <text evidence="5">The sequence shown here is derived from an EMBL/GenBank/DDBJ whole genome shotgun (WGS) entry which is preliminary data.</text>
</comment>
<dbReference type="SUPFAM" id="SSF55073">
    <property type="entry name" value="Nucleotide cyclase"/>
    <property type="match status" value="1"/>
</dbReference>
<dbReference type="OrthoDB" id="9812260at2"/>
<keyword evidence="3" id="KW-1133">Transmembrane helix</keyword>
<feature type="transmembrane region" description="Helical" evidence="3">
    <location>
        <begin position="29"/>
        <end position="50"/>
    </location>
</feature>
<feature type="transmembrane region" description="Helical" evidence="3">
    <location>
        <begin position="88"/>
        <end position="112"/>
    </location>
</feature>
<feature type="domain" description="GGDEF" evidence="4">
    <location>
        <begin position="275"/>
        <end position="409"/>
    </location>
</feature>
<evidence type="ECO:0000256" key="3">
    <source>
        <dbReference type="SAM" id="Phobius"/>
    </source>
</evidence>
<dbReference type="PANTHER" id="PTHR45138:SF9">
    <property type="entry name" value="DIGUANYLATE CYCLASE DGCM-RELATED"/>
    <property type="match status" value="1"/>
</dbReference>
<protein>
    <recommendedName>
        <fullName evidence="1">diguanylate cyclase</fullName>
        <ecNumber evidence="1">2.7.7.65</ecNumber>
    </recommendedName>
</protein>
<dbReference type="EMBL" id="VHLH01000018">
    <property type="protein sequence ID" value="TPW27957.1"/>
    <property type="molecule type" value="Genomic_DNA"/>
</dbReference>
<dbReference type="CDD" id="cd01949">
    <property type="entry name" value="GGDEF"/>
    <property type="match status" value="1"/>
</dbReference>
<evidence type="ECO:0000256" key="2">
    <source>
        <dbReference type="ARBA" id="ARBA00034247"/>
    </source>
</evidence>
<dbReference type="GO" id="GO:0052621">
    <property type="term" value="F:diguanylate cyclase activity"/>
    <property type="evidence" value="ECO:0007669"/>
    <property type="project" value="UniProtKB-EC"/>
</dbReference>
<feature type="transmembrane region" description="Helical" evidence="3">
    <location>
        <begin position="62"/>
        <end position="82"/>
    </location>
</feature>
<evidence type="ECO:0000313" key="6">
    <source>
        <dbReference type="Proteomes" id="UP000320314"/>
    </source>
</evidence>
<dbReference type="EC" id="2.7.7.65" evidence="1"/>
<comment type="catalytic activity">
    <reaction evidence="2">
        <text>2 GTP = 3',3'-c-di-GMP + 2 diphosphate</text>
        <dbReference type="Rhea" id="RHEA:24898"/>
        <dbReference type="ChEBI" id="CHEBI:33019"/>
        <dbReference type="ChEBI" id="CHEBI:37565"/>
        <dbReference type="ChEBI" id="CHEBI:58805"/>
        <dbReference type="EC" id="2.7.7.65"/>
    </reaction>
</comment>
<sequence length="425" mass="44994">MRRSGLALKVCCRTQCIRTRQRGGAMPSAAFILAINLAVAGMFTAALIAVAAADRTKIAPRWFVPGFLAVGLNLAFEYTLASAVPTEWMQLVTFVAFLAALFFINIGLCHLYDHPVPKLLLSGILAGGIVLCLVSQAFPRESLWRLILYQTPDATMQAVGAWVVLSRANKPLDRLFGTVQAASAVQFLSKPFLAAHLGGAGSGPTHFFETDYANASQSLGTVFGVAIALLLLSILVRDLLGTAITNARRDGMSGLLNHTAFNAALADLLGRGRSRPVAFVLCDLDHFKAINDLHGHAIGDRVITDFAALLSEATPASCLVGRLGGEEFAVALPDIGRDDARVYAESLRLALKHARIDGLPASHSVTASFGIAAVPANAGIEPLALTRRADAALYLAKRAGRDQVKSELDVAVAEAPLPPRQALAS</sequence>